<dbReference type="EMBL" id="BMZS01000010">
    <property type="protein sequence ID" value="GHD58202.1"/>
    <property type="molecule type" value="Genomic_DNA"/>
</dbReference>
<sequence length="127" mass="13958">MKNAYKDDSFSARLSSAAQAKQDSLKRARAIARPGDPALAERQLARQRAAAARDARQAEREAARAAEIERRAAERAAKDFERLAAEAAETERLAAEAEARALALEAVKVQQKAARDARYAARKARQR</sequence>
<evidence type="ECO:0000256" key="1">
    <source>
        <dbReference type="SAM" id="MobiDB-lite"/>
    </source>
</evidence>
<proteinExistence type="predicted"/>
<feature type="compositionally biased region" description="Polar residues" evidence="1">
    <location>
        <begin position="12"/>
        <end position="22"/>
    </location>
</feature>
<protein>
    <submittedName>
        <fullName evidence="2">Uncharacterized protein</fullName>
    </submittedName>
</protein>
<gene>
    <name evidence="2" type="ORF">GCM10017083_40810</name>
</gene>
<accession>A0A919CR62</accession>
<evidence type="ECO:0000313" key="3">
    <source>
        <dbReference type="Proteomes" id="UP000630353"/>
    </source>
</evidence>
<organism evidence="2 3">
    <name type="scientific">Thalassobaculum fulvum</name>
    <dbReference type="NCBI Taxonomy" id="1633335"/>
    <lineage>
        <taxon>Bacteria</taxon>
        <taxon>Pseudomonadati</taxon>
        <taxon>Pseudomonadota</taxon>
        <taxon>Alphaproteobacteria</taxon>
        <taxon>Rhodospirillales</taxon>
        <taxon>Thalassobaculaceae</taxon>
        <taxon>Thalassobaculum</taxon>
    </lineage>
</organism>
<keyword evidence="3" id="KW-1185">Reference proteome</keyword>
<dbReference type="AlphaFoldDB" id="A0A919CR62"/>
<feature type="compositionally biased region" description="Basic and acidic residues" evidence="1">
    <location>
        <begin position="1"/>
        <end position="10"/>
    </location>
</feature>
<dbReference type="Pfam" id="PF20089">
    <property type="entry name" value="DUF6481"/>
    <property type="match status" value="1"/>
</dbReference>
<reference evidence="2" key="1">
    <citation type="journal article" date="2014" name="Int. J. Syst. Evol. Microbiol.">
        <title>Complete genome sequence of Corynebacterium casei LMG S-19264T (=DSM 44701T), isolated from a smear-ripened cheese.</title>
        <authorList>
            <consortium name="US DOE Joint Genome Institute (JGI-PGF)"/>
            <person name="Walter F."/>
            <person name="Albersmeier A."/>
            <person name="Kalinowski J."/>
            <person name="Ruckert C."/>
        </authorList>
    </citation>
    <scope>NUCLEOTIDE SEQUENCE</scope>
    <source>
        <strain evidence="2">KCTC 42651</strain>
    </source>
</reference>
<feature type="compositionally biased region" description="Low complexity" evidence="1">
    <location>
        <begin position="38"/>
        <end position="50"/>
    </location>
</feature>
<name>A0A919CR62_9PROT</name>
<feature type="region of interest" description="Disordered" evidence="1">
    <location>
        <begin position="1"/>
        <end position="63"/>
    </location>
</feature>
<evidence type="ECO:0000313" key="2">
    <source>
        <dbReference type="EMBL" id="GHD58202.1"/>
    </source>
</evidence>
<feature type="compositionally biased region" description="Basic and acidic residues" evidence="1">
    <location>
        <begin position="51"/>
        <end position="63"/>
    </location>
</feature>
<comment type="caution">
    <text evidence="2">The sequence shown here is derived from an EMBL/GenBank/DDBJ whole genome shotgun (WGS) entry which is preliminary data.</text>
</comment>
<dbReference type="RefSeq" id="WP_189993077.1">
    <property type="nucleotide sequence ID" value="NZ_BMZS01000010.1"/>
</dbReference>
<reference evidence="2" key="2">
    <citation type="submission" date="2020-09" db="EMBL/GenBank/DDBJ databases">
        <authorList>
            <person name="Sun Q."/>
            <person name="Kim S."/>
        </authorList>
    </citation>
    <scope>NUCLEOTIDE SEQUENCE</scope>
    <source>
        <strain evidence="2">KCTC 42651</strain>
    </source>
</reference>
<dbReference type="InterPro" id="IPR045510">
    <property type="entry name" value="DUF6481"/>
</dbReference>
<dbReference type="Proteomes" id="UP000630353">
    <property type="component" value="Unassembled WGS sequence"/>
</dbReference>